<organism evidence="1 2">
    <name type="scientific">Fontibacter flavus</name>
    <dbReference type="NCBI Taxonomy" id="654838"/>
    <lineage>
        <taxon>Bacteria</taxon>
        <taxon>Pseudomonadati</taxon>
        <taxon>Bacteroidota</taxon>
        <taxon>Cytophagia</taxon>
        <taxon>Cytophagales</taxon>
        <taxon>Cyclobacteriaceae</taxon>
        <taxon>Fontibacter</taxon>
    </lineage>
</organism>
<evidence type="ECO:0000313" key="2">
    <source>
        <dbReference type="Proteomes" id="UP001589797"/>
    </source>
</evidence>
<dbReference type="PROSITE" id="PS51257">
    <property type="entry name" value="PROKAR_LIPOPROTEIN"/>
    <property type="match status" value="1"/>
</dbReference>
<evidence type="ECO:0000313" key="1">
    <source>
        <dbReference type="EMBL" id="MFC0262622.1"/>
    </source>
</evidence>
<protein>
    <recommendedName>
        <fullName evidence="3">6-bladed beta-propeller</fullName>
    </recommendedName>
</protein>
<dbReference type="EMBL" id="JBHLWI010000022">
    <property type="protein sequence ID" value="MFC0262622.1"/>
    <property type="molecule type" value="Genomic_DNA"/>
</dbReference>
<proteinExistence type="predicted"/>
<name>A0ABV6FS46_9BACT</name>
<gene>
    <name evidence="1" type="ORF">ACFFIP_07990</name>
</gene>
<accession>A0ABV6FS46</accession>
<dbReference type="Proteomes" id="UP001589797">
    <property type="component" value="Unassembled WGS sequence"/>
</dbReference>
<reference evidence="1 2" key="1">
    <citation type="submission" date="2024-09" db="EMBL/GenBank/DDBJ databases">
        <authorList>
            <person name="Sun Q."/>
            <person name="Mori K."/>
        </authorList>
    </citation>
    <scope>NUCLEOTIDE SEQUENCE [LARGE SCALE GENOMIC DNA]</scope>
    <source>
        <strain evidence="1 2">CCM 7650</strain>
    </source>
</reference>
<dbReference type="RefSeq" id="WP_382387073.1">
    <property type="nucleotide sequence ID" value="NZ_JBHLWI010000022.1"/>
</dbReference>
<evidence type="ECO:0008006" key="3">
    <source>
        <dbReference type="Google" id="ProtNLM"/>
    </source>
</evidence>
<keyword evidence="2" id="KW-1185">Reference proteome</keyword>
<sequence>MKKTITLVESGKSKERTSSGSLLIACLLTIFLASCATENAKSIKLEKFILQKTDSILVDYEGVFYLRDYHPEKDVFLAEDYQNNRLIEFNRDGDIEYQINWHQDGPDRLEAYPVGINYIGDSIAFILPQNQIVFLNKSAKITGKIPFGAGSFYINGLTGDNIFKLGGNFVYLRPENMEMIENYDDLFGSAYSKPILEIFEASSKQRKYTMPFPTGSIYQPGSYRFWTFPTIKKRRADYFLFFHAEPWFYHYKQIENEILFQQKVSLPDTKFVQRKAVSMNQSDKYWDINGNIIEGRITGLYPLEKGILVIYRKGLDENITSGYNTDDREVRRMLDDNHNPYLWAFFDYEMGAITWNQACPEGIIWTSSYTKNGEIVGLKDQEFHGKEEKHQTFYLYKPVQTNYAATYF</sequence>
<comment type="caution">
    <text evidence="1">The sequence shown here is derived from an EMBL/GenBank/DDBJ whole genome shotgun (WGS) entry which is preliminary data.</text>
</comment>